<dbReference type="AlphaFoldDB" id="A0A2N0ZMB2"/>
<protein>
    <submittedName>
        <fullName evidence="8">YicC family protein</fullName>
    </submittedName>
</protein>
<feature type="domain" description="Endoribonuclease YicC-like C-terminal" evidence="7">
    <location>
        <begin position="174"/>
        <end position="290"/>
    </location>
</feature>
<dbReference type="InterPro" id="IPR005229">
    <property type="entry name" value="YicC/YloC-like"/>
</dbReference>
<dbReference type="InterPro" id="IPR013527">
    <property type="entry name" value="YicC-like_N"/>
</dbReference>
<dbReference type="Proteomes" id="UP000233343">
    <property type="component" value="Unassembled WGS sequence"/>
</dbReference>
<proteinExistence type="inferred from homology"/>
<dbReference type="GO" id="GO:0016787">
    <property type="term" value="F:hydrolase activity"/>
    <property type="evidence" value="ECO:0007669"/>
    <property type="project" value="UniProtKB-KW"/>
</dbReference>
<gene>
    <name evidence="8" type="ORF">CWS20_03110</name>
</gene>
<dbReference type="NCBIfam" id="TIGR00255">
    <property type="entry name" value="YicC/YloC family endoribonuclease"/>
    <property type="match status" value="1"/>
</dbReference>
<dbReference type="PANTHER" id="PTHR30636:SF3">
    <property type="entry name" value="UPF0701 PROTEIN YICC"/>
    <property type="match status" value="1"/>
</dbReference>
<name>A0A2N0ZMB2_9BACI</name>
<evidence type="ECO:0000313" key="8">
    <source>
        <dbReference type="EMBL" id="PKG30616.1"/>
    </source>
</evidence>
<keyword evidence="2" id="KW-0540">Nuclease</keyword>
<evidence type="ECO:0000256" key="3">
    <source>
        <dbReference type="ARBA" id="ARBA00022759"/>
    </source>
</evidence>
<evidence type="ECO:0000256" key="1">
    <source>
        <dbReference type="ARBA" id="ARBA00001968"/>
    </source>
</evidence>
<evidence type="ECO:0000256" key="2">
    <source>
        <dbReference type="ARBA" id="ARBA00022722"/>
    </source>
</evidence>
<reference evidence="8 9" key="1">
    <citation type="journal article" date="2010" name="Int. J. Syst. Evol. Microbiol.">
        <title>Bacillus horneckiae sp. nov., isolated from a spacecraft-assembly clean room.</title>
        <authorList>
            <person name="Vaishampayan P."/>
            <person name="Probst A."/>
            <person name="Krishnamurthi S."/>
            <person name="Ghosh S."/>
            <person name="Osman S."/>
            <person name="McDowall A."/>
            <person name="Ruckmani A."/>
            <person name="Mayilraj S."/>
            <person name="Venkateswaran K."/>
        </authorList>
    </citation>
    <scope>NUCLEOTIDE SEQUENCE [LARGE SCALE GENOMIC DNA]</scope>
    <source>
        <strain evidence="9">1PO1SC</strain>
    </source>
</reference>
<dbReference type="EMBL" id="PISD01000007">
    <property type="protein sequence ID" value="PKG30616.1"/>
    <property type="molecule type" value="Genomic_DNA"/>
</dbReference>
<dbReference type="GO" id="GO:0004521">
    <property type="term" value="F:RNA endonuclease activity"/>
    <property type="evidence" value="ECO:0007669"/>
    <property type="project" value="InterPro"/>
</dbReference>
<organism evidence="8 9">
    <name type="scientific">Cytobacillus horneckiae</name>
    <dbReference type="NCBI Taxonomy" id="549687"/>
    <lineage>
        <taxon>Bacteria</taxon>
        <taxon>Bacillati</taxon>
        <taxon>Bacillota</taxon>
        <taxon>Bacilli</taxon>
        <taxon>Bacillales</taxon>
        <taxon>Bacillaceae</taxon>
        <taxon>Cytobacillus</taxon>
    </lineage>
</organism>
<evidence type="ECO:0000256" key="5">
    <source>
        <dbReference type="ARBA" id="ARBA00035648"/>
    </source>
</evidence>
<dbReference type="InterPro" id="IPR013551">
    <property type="entry name" value="YicC-like_C"/>
</dbReference>
<dbReference type="PANTHER" id="PTHR30636">
    <property type="entry name" value="UPF0701 PROTEIN YICC"/>
    <property type="match status" value="1"/>
</dbReference>
<keyword evidence="9" id="KW-1185">Reference proteome</keyword>
<evidence type="ECO:0000259" key="7">
    <source>
        <dbReference type="Pfam" id="PF08340"/>
    </source>
</evidence>
<evidence type="ECO:0000256" key="4">
    <source>
        <dbReference type="ARBA" id="ARBA00022801"/>
    </source>
</evidence>
<dbReference type="Pfam" id="PF08340">
    <property type="entry name" value="YicC-like_C"/>
    <property type="match status" value="1"/>
</dbReference>
<sequence length="290" mass="33522">MVASMTGYGQGKKESGAFSITIEVKTVNHRFTEYFLRMPKQFLKLEDKIKKTLGQYVKRGRIEVYATVEGRGVNQRRVSVDWELLDEYYHSLSQVKEKYHLASELSMRDLVKEELISIVEVDEGSEEVERIILEAANEAAKSLREMRLAEGLELEKDLRRQLDLLSVCINRLYEMAPSVVNQYEERLKKRMEEFSSGKIDESRLITEVAIFADKADINEELTRLTSHRNQFAHALDLNEPIGRKLDFMIQEMNREVNTIGSKANHSSIASEVVEMKGLLEKMKEQVQNIE</sequence>
<dbReference type="Pfam" id="PF03755">
    <property type="entry name" value="YicC-like_N"/>
    <property type="match status" value="1"/>
</dbReference>
<comment type="similarity">
    <text evidence="5">Belongs to the YicC/YloC family.</text>
</comment>
<evidence type="ECO:0000313" key="9">
    <source>
        <dbReference type="Proteomes" id="UP000233343"/>
    </source>
</evidence>
<comment type="caution">
    <text evidence="8">The sequence shown here is derived from an EMBL/GenBank/DDBJ whole genome shotgun (WGS) entry which is preliminary data.</text>
</comment>
<keyword evidence="3" id="KW-0255">Endonuclease</keyword>
<comment type="cofactor">
    <cofactor evidence="1">
        <name>a divalent metal cation</name>
        <dbReference type="ChEBI" id="CHEBI:60240"/>
    </cofactor>
</comment>
<feature type="domain" description="Endoribonuclease YicC-like N-terminal" evidence="6">
    <location>
        <begin position="3"/>
        <end position="155"/>
    </location>
</feature>
<dbReference type="RefSeq" id="WP_066197014.1">
    <property type="nucleotide sequence ID" value="NZ_CP194732.1"/>
</dbReference>
<keyword evidence="4" id="KW-0378">Hydrolase</keyword>
<accession>A0A2N0ZMB2</accession>
<evidence type="ECO:0000259" key="6">
    <source>
        <dbReference type="Pfam" id="PF03755"/>
    </source>
</evidence>